<proteinExistence type="predicted"/>
<name>A0ACC2DLI3_DIPCM</name>
<evidence type="ECO:0000313" key="2">
    <source>
        <dbReference type="Proteomes" id="UP001162992"/>
    </source>
</evidence>
<dbReference type="Proteomes" id="UP001162992">
    <property type="component" value="Chromosome 5"/>
</dbReference>
<sequence>MAACTCNILSSELLFKSFESPSQSKKRNFAGSKAWKFKRASLNVDGHQQESTSLLTSASAQGLKIASHFYRRSAPADTTLRSYRPRGIQKRVGVIYGYAPLQVLAFVQNSNEWDETKLERDTDKVLNCTVCCDKQVHGSSDVPAFRRNLLVENDRDKNFEEEQLIGYGGKLGVGVEVRTVVSDHFDNDSKFNTFENNWNENQPLDGPTLRSFQSMGGKGDYDHTESCLTQLLDDKFSNLTHKVHMQSPDEANKSTSFNALEAQGEVCSDVNYHADNSIEKVDVNLKPGSKRANYPVRLPGSRRVVELLTAWDGLAGRLSPEPLRSKDSQLLIAALKLAIIALKDVSFSGDQRLPLARALAVAYLLADLQMDAEVIAAGLLREVVEAGMIGMGVVQSHLGSGVMHLLHDCIRVKRMPSRVQSLDEESASLLRKFSLAFHDIRAVIVEVIARVDAMRHVHTVPKYQQHILALEAMQIYAPLAHALGIGNIPLELEDISFRVLFPDSYAFVESWLRTNWKEGDGVISRCQQILLEALRNDIELQELVESVEVLGRIKSRFSTMKKLLKDGRSIEEVYDILGLRVILVPRSGAGALEEREKGMKACYRASKIVTNLWEEVPGRMKDYIANPKKNGYESLHLAVYLSNHEWRSFPVELQIRTAAMDALAVEGTASHAFYKGGLTDPNQVRQLKEIMMAAASAAASRFQGSPCDGSITERELQIEEHDHLFKLFDKNEDGFISMEEFRAVIGELGAERDDAQELMQLVDSNTDGYVSAKEFGDFLFQLRSSEDLAALRKPPGNQLVQKWHSNRKESEPTKCCLDGSMCTHLHILEDASTALTTVAT</sequence>
<comment type="caution">
    <text evidence="1">The sequence shown here is derived from an EMBL/GenBank/DDBJ whole genome shotgun (WGS) entry which is preliminary data.</text>
</comment>
<keyword evidence="2" id="KW-1185">Reference proteome</keyword>
<dbReference type="EMBL" id="CM055096">
    <property type="protein sequence ID" value="KAJ7555133.1"/>
    <property type="molecule type" value="Genomic_DNA"/>
</dbReference>
<reference evidence="2" key="1">
    <citation type="journal article" date="2024" name="Proc. Natl. Acad. Sci. U.S.A.">
        <title>Extraordinary preservation of gene collinearity over three hundred million years revealed in homosporous lycophytes.</title>
        <authorList>
            <person name="Li C."/>
            <person name="Wickell D."/>
            <person name="Kuo L.Y."/>
            <person name="Chen X."/>
            <person name="Nie B."/>
            <person name="Liao X."/>
            <person name="Peng D."/>
            <person name="Ji J."/>
            <person name="Jenkins J."/>
            <person name="Williams M."/>
            <person name="Shu S."/>
            <person name="Plott C."/>
            <person name="Barry K."/>
            <person name="Rajasekar S."/>
            <person name="Grimwood J."/>
            <person name="Han X."/>
            <person name="Sun S."/>
            <person name="Hou Z."/>
            <person name="He W."/>
            <person name="Dai G."/>
            <person name="Sun C."/>
            <person name="Schmutz J."/>
            <person name="Leebens-Mack J.H."/>
            <person name="Li F.W."/>
            <person name="Wang L."/>
        </authorList>
    </citation>
    <scope>NUCLEOTIDE SEQUENCE [LARGE SCALE GENOMIC DNA]</scope>
    <source>
        <strain evidence="2">cv. PW_Plant_1</strain>
    </source>
</reference>
<organism evidence="1 2">
    <name type="scientific">Diphasiastrum complanatum</name>
    <name type="common">Issler's clubmoss</name>
    <name type="synonym">Lycopodium complanatum</name>
    <dbReference type="NCBI Taxonomy" id="34168"/>
    <lineage>
        <taxon>Eukaryota</taxon>
        <taxon>Viridiplantae</taxon>
        <taxon>Streptophyta</taxon>
        <taxon>Embryophyta</taxon>
        <taxon>Tracheophyta</taxon>
        <taxon>Lycopodiopsida</taxon>
        <taxon>Lycopodiales</taxon>
        <taxon>Lycopodiaceae</taxon>
        <taxon>Lycopodioideae</taxon>
        <taxon>Diphasiastrum</taxon>
    </lineage>
</organism>
<accession>A0ACC2DLI3</accession>
<protein>
    <submittedName>
        <fullName evidence="1">Uncharacterized protein</fullName>
    </submittedName>
</protein>
<gene>
    <name evidence="1" type="ORF">O6H91_05G023600</name>
</gene>
<evidence type="ECO:0000313" key="1">
    <source>
        <dbReference type="EMBL" id="KAJ7555133.1"/>
    </source>
</evidence>